<sequence>MESKTECFNSGFWWGKILSSVYDLKEFLSYIKNKGSINSYLKENDLVKVFDNDKSEFISGDEKSIERFASKLHSNFHHIGTTIINSTIVYQFAIIEEIFEESIFLFLYYDHKLLKRVEQINSEFNINESVNLELLINNEATKDIIKLICRKACKYMVSGKIEKTLNRMEKLIGLKYSTDIIIFLKDLQIYRNEIVHGSSINLIDIEYLYKSIEVFQGVLMGLEKKLEEKNIHYDRPFNW</sequence>
<evidence type="ECO:0000313" key="1">
    <source>
        <dbReference type="EMBL" id="MDN3688669.1"/>
    </source>
</evidence>
<comment type="caution">
    <text evidence="1">The sequence shown here is derived from an EMBL/GenBank/DDBJ whole genome shotgun (WGS) entry which is preliminary data.</text>
</comment>
<dbReference type="RefSeq" id="WP_163386526.1">
    <property type="nucleotide sequence ID" value="NZ_JAUFQS010000012.1"/>
</dbReference>
<protein>
    <recommendedName>
        <fullName evidence="3">RiboL-PSP-HEPN domain-containing protein</fullName>
    </recommendedName>
</protein>
<accession>A0ABT8C7C4</accession>
<name>A0ABT8C7C4_9BACT</name>
<dbReference type="Proteomes" id="UP001236663">
    <property type="component" value="Unassembled WGS sequence"/>
</dbReference>
<reference evidence="2" key="1">
    <citation type="journal article" date="2019" name="Int. J. Syst. Evol. Microbiol.">
        <title>The Global Catalogue of Microorganisms (GCM) 10K type strain sequencing project: providing services to taxonomists for standard genome sequencing and annotation.</title>
        <authorList>
            <consortium name="The Broad Institute Genomics Platform"/>
            <consortium name="The Broad Institute Genome Sequencing Center for Infectious Disease"/>
            <person name="Wu L."/>
            <person name="Ma J."/>
        </authorList>
    </citation>
    <scope>NUCLEOTIDE SEQUENCE [LARGE SCALE GENOMIC DNA]</scope>
    <source>
        <strain evidence="2">CECT 7706</strain>
    </source>
</reference>
<dbReference type="EMBL" id="JAUFQS010000012">
    <property type="protein sequence ID" value="MDN3688669.1"/>
    <property type="molecule type" value="Genomic_DNA"/>
</dbReference>
<keyword evidence="2" id="KW-1185">Reference proteome</keyword>
<evidence type="ECO:0000313" key="2">
    <source>
        <dbReference type="Proteomes" id="UP001236663"/>
    </source>
</evidence>
<organism evidence="1 2">
    <name type="scientific">Cyclobacterium jeungdonense</name>
    <dbReference type="NCBI Taxonomy" id="708087"/>
    <lineage>
        <taxon>Bacteria</taxon>
        <taxon>Pseudomonadati</taxon>
        <taxon>Bacteroidota</taxon>
        <taxon>Cytophagia</taxon>
        <taxon>Cytophagales</taxon>
        <taxon>Cyclobacteriaceae</taxon>
        <taxon>Cyclobacterium</taxon>
    </lineage>
</organism>
<gene>
    <name evidence="1" type="ORF">QWZ15_12570</name>
</gene>
<proteinExistence type="predicted"/>
<evidence type="ECO:0008006" key="3">
    <source>
        <dbReference type="Google" id="ProtNLM"/>
    </source>
</evidence>